<keyword evidence="4" id="KW-1185">Reference proteome</keyword>
<evidence type="ECO:0000256" key="1">
    <source>
        <dbReference type="SAM" id="Phobius"/>
    </source>
</evidence>
<organism evidence="2 4">
    <name type="scientific">Listeria weihenstephanensis</name>
    <dbReference type="NCBI Taxonomy" id="1006155"/>
    <lineage>
        <taxon>Bacteria</taxon>
        <taxon>Bacillati</taxon>
        <taxon>Bacillota</taxon>
        <taxon>Bacilli</taxon>
        <taxon>Bacillales</taxon>
        <taxon>Listeriaceae</taxon>
        <taxon>Listeria</taxon>
    </lineage>
</organism>
<dbReference type="EMBL" id="CP011102">
    <property type="protein sequence ID" value="AQY51518.1"/>
    <property type="molecule type" value="Genomic_DNA"/>
</dbReference>
<feature type="transmembrane region" description="Helical" evidence="1">
    <location>
        <begin position="15"/>
        <end position="35"/>
    </location>
</feature>
<keyword evidence="1" id="KW-0472">Membrane</keyword>
<dbReference type="Proteomes" id="UP000223060">
    <property type="component" value="Chromosome"/>
</dbReference>
<reference evidence="3 5" key="3">
    <citation type="submission" date="2020-03" db="EMBL/GenBank/DDBJ databases">
        <title>Soil Listeria distribution.</title>
        <authorList>
            <person name="Liao J."/>
            <person name="Wiedmann M."/>
        </authorList>
    </citation>
    <scope>NUCLEOTIDE SEQUENCE [LARGE SCALE GENOMIC DNA]</scope>
    <source>
        <strain evidence="3 5">FSL L7-1523</strain>
    </source>
</reference>
<proteinExistence type="predicted"/>
<evidence type="ECO:0000313" key="4">
    <source>
        <dbReference type="Proteomes" id="UP000223060"/>
    </source>
</evidence>
<dbReference type="EMBL" id="JAARRL010000016">
    <property type="protein sequence ID" value="MBC1501047.1"/>
    <property type="molecule type" value="Genomic_DNA"/>
</dbReference>
<reference evidence="2" key="1">
    <citation type="submission" date="2015-03" db="EMBL/GenBank/DDBJ databases">
        <authorList>
            <person name="Murphy D."/>
        </authorList>
    </citation>
    <scope>NUCLEOTIDE SEQUENCE [LARGE SCALE GENOMIC DNA]</scope>
    <source>
        <strain evidence="2">WS 4560</strain>
    </source>
</reference>
<dbReference type="AlphaFoldDB" id="A0A1S7FVP3"/>
<dbReference type="RefSeq" id="WP_118907615.1">
    <property type="nucleotide sequence ID" value="NZ_CP011102.1"/>
</dbReference>
<feature type="transmembrane region" description="Helical" evidence="1">
    <location>
        <begin position="47"/>
        <end position="68"/>
    </location>
</feature>
<accession>A0A1S7FVP3</accession>
<keyword evidence="1" id="KW-0812">Transmembrane</keyword>
<keyword evidence="1" id="KW-1133">Transmembrane helix</keyword>
<name>A0A1S7FVP3_9LIST</name>
<dbReference type="InterPro" id="IPR021529">
    <property type="entry name" value="DUF2798"/>
</dbReference>
<dbReference type="Pfam" id="PF11391">
    <property type="entry name" value="DUF2798"/>
    <property type="match status" value="2"/>
</dbReference>
<protein>
    <submittedName>
        <fullName evidence="3">DUF2798 domain-containing protein</fullName>
    </submittedName>
    <submittedName>
        <fullName evidence="2">Membrane protein</fullName>
    </submittedName>
</protein>
<dbReference type="Proteomes" id="UP000564536">
    <property type="component" value="Unassembled WGS sequence"/>
</dbReference>
<gene>
    <name evidence="3" type="ORF">HB943_10575</name>
    <name evidence="2" type="ORF">UE46_11055</name>
</gene>
<evidence type="ECO:0000313" key="5">
    <source>
        <dbReference type="Proteomes" id="UP000564536"/>
    </source>
</evidence>
<evidence type="ECO:0000313" key="3">
    <source>
        <dbReference type="EMBL" id="MBC1501047.1"/>
    </source>
</evidence>
<feature type="transmembrane region" description="Helical" evidence="1">
    <location>
        <begin position="129"/>
        <end position="149"/>
    </location>
</feature>
<dbReference type="KEGG" id="lwi:UE46_11055"/>
<evidence type="ECO:0000313" key="2">
    <source>
        <dbReference type="EMBL" id="AQY51518.1"/>
    </source>
</evidence>
<reference evidence="4" key="2">
    <citation type="submission" date="2015-03" db="EMBL/GenBank/DDBJ databases">
        <authorList>
            <person name="Ferrari E."/>
            <person name="Walter M.C."/>
            <person name="Huptas C."/>
            <person name="Scherer S."/>
            <person name="Mueller-Herbst S."/>
        </authorList>
    </citation>
    <scope>NUCLEOTIDE SEQUENCE [LARGE SCALE GENOMIC DNA]</scope>
    <source>
        <strain evidence="4">LWP01</strain>
    </source>
</reference>
<sequence length="158" mass="17954">MNQDYRLPQNSKEGLLYGIIICGITVFFMTSLNVYLQFQTVNTEFLFAVLTSLPLFFIVAMLVENFFIRHFSDKMVSKFAATGDSFNANILFSVLFTVLGMSFCMTFIGDFIGHGFTLESGIISRFFTAWPRNFAIVLFLELLIAQPLARKAMANLHK</sequence>
<feature type="transmembrane region" description="Helical" evidence="1">
    <location>
        <begin position="89"/>
        <end position="109"/>
    </location>
</feature>